<dbReference type="SUPFAM" id="SSF81296">
    <property type="entry name" value="E set domains"/>
    <property type="match status" value="1"/>
</dbReference>
<evidence type="ECO:0000313" key="4">
    <source>
        <dbReference type="EMBL" id="CAB4689938.1"/>
    </source>
</evidence>
<reference evidence="4" key="1">
    <citation type="submission" date="2020-05" db="EMBL/GenBank/DDBJ databases">
        <authorList>
            <person name="Chiriac C."/>
            <person name="Salcher M."/>
            <person name="Ghai R."/>
            <person name="Kavagutti S V."/>
        </authorList>
    </citation>
    <scope>NUCLEOTIDE SEQUENCE</scope>
</reference>
<feature type="domain" description="IPT/TIG" evidence="2">
    <location>
        <begin position="192"/>
        <end position="277"/>
    </location>
</feature>
<dbReference type="EMBL" id="CAFBQX010000002">
    <property type="protein sequence ID" value="CAB5071100.1"/>
    <property type="molecule type" value="Genomic_DNA"/>
</dbReference>
<gene>
    <name evidence="4" type="ORF">UFOPK2510_00606</name>
    <name evidence="5" type="ORF">UFOPK2718_01006</name>
    <name evidence="6" type="ORF">UFOPK2936_00844</name>
    <name evidence="7" type="ORF">UFOPK3328_00675</name>
    <name evidence="8" type="ORF">UFOPK3779_01028</name>
    <name evidence="9" type="ORF">UFOPK3913_01503</name>
    <name evidence="3" type="ORF">UFOPK4107_00340</name>
    <name evidence="10" type="ORF">UFOPK4403_00530</name>
</gene>
<dbReference type="EMBL" id="CAESAE010000002">
    <property type="protein sequence ID" value="CAB4332687.1"/>
    <property type="molecule type" value="Genomic_DNA"/>
</dbReference>
<feature type="transmembrane region" description="Helical" evidence="1">
    <location>
        <begin position="28"/>
        <end position="48"/>
    </location>
</feature>
<evidence type="ECO:0000313" key="8">
    <source>
        <dbReference type="EMBL" id="CAB4948398.1"/>
    </source>
</evidence>
<dbReference type="AlphaFoldDB" id="A0A6J6NZ58"/>
<accession>A0A6J6NZ58</accession>
<dbReference type="InterPro" id="IPR002909">
    <property type="entry name" value="IPT_dom"/>
</dbReference>
<dbReference type="InterPro" id="IPR013783">
    <property type="entry name" value="Ig-like_fold"/>
</dbReference>
<proteinExistence type="predicted"/>
<name>A0A6J6NZ58_9ZZZZ</name>
<evidence type="ECO:0000256" key="1">
    <source>
        <dbReference type="SAM" id="Phobius"/>
    </source>
</evidence>
<dbReference type="CDD" id="cd00102">
    <property type="entry name" value="IPT"/>
    <property type="match status" value="1"/>
</dbReference>
<dbReference type="EMBL" id="CAFBNH010000005">
    <property type="protein sequence ID" value="CAB4948398.1"/>
    <property type="molecule type" value="Genomic_DNA"/>
</dbReference>
<dbReference type="EMBL" id="CAEZZW010000004">
    <property type="protein sequence ID" value="CAB4780173.1"/>
    <property type="molecule type" value="Genomic_DNA"/>
</dbReference>
<organism evidence="4">
    <name type="scientific">freshwater metagenome</name>
    <dbReference type="NCBI Taxonomy" id="449393"/>
    <lineage>
        <taxon>unclassified sequences</taxon>
        <taxon>metagenomes</taxon>
        <taxon>ecological metagenomes</taxon>
    </lineage>
</organism>
<keyword evidence="1" id="KW-0812">Transmembrane</keyword>
<dbReference type="EMBL" id="CAEZYM010000009">
    <property type="protein sequence ID" value="CAB4727365.1"/>
    <property type="molecule type" value="Genomic_DNA"/>
</dbReference>
<sequence length="447" mass="45722">MFVYKVDTEDESRFALEFDQPRKKSFKLIHGVALVAMLGLLALASTLASSIGLTRSGTVEFGQAIVAVGSCDSSMEVLPNSEYSKSVRDFVLSTITFSGVDSSDNGCSGKDFTIMAYGSSSASGLTLFGSSNSIVVSDTGASFTIATNAALSISSSDNTGFTVTINPDYSPILSSSFTKLIVTSSITPVSGAPTISAVSVARGSKSGGTAITITGTGFSAGATVAIGGTSATSVTVVSATSITATTPAHAGGDADIVVRNTSGLSGTGSNLYHFIYAVGDSADGGGTIYYVTNTAFTSTGSTCNTHCYYLVWAPSGWSGLGSSDPVLPWSLLSTNASGSSIGTGWENTRVIRTPTGAGDATQNAAVAANAYAGSDSTSGGQWFLPSQNEWLAATTSSAAKSSFTQGQFYWTSTDAGSGYAWIYRISGLDEQGQYSADSFRVRPVRAL</sequence>
<evidence type="ECO:0000313" key="5">
    <source>
        <dbReference type="EMBL" id="CAB4727365.1"/>
    </source>
</evidence>
<evidence type="ECO:0000313" key="3">
    <source>
        <dbReference type="EMBL" id="CAB4332687.1"/>
    </source>
</evidence>
<keyword evidence="1" id="KW-0472">Membrane</keyword>
<dbReference type="Pfam" id="PF01833">
    <property type="entry name" value="TIG"/>
    <property type="match status" value="1"/>
</dbReference>
<evidence type="ECO:0000313" key="7">
    <source>
        <dbReference type="EMBL" id="CAB4864492.1"/>
    </source>
</evidence>
<evidence type="ECO:0000313" key="10">
    <source>
        <dbReference type="EMBL" id="CAB5071100.1"/>
    </source>
</evidence>
<dbReference type="EMBL" id="CAFBOC010000025">
    <property type="protein sequence ID" value="CAB4986418.1"/>
    <property type="molecule type" value="Genomic_DNA"/>
</dbReference>
<dbReference type="Gene3D" id="2.60.40.10">
    <property type="entry name" value="Immunoglobulins"/>
    <property type="match status" value="1"/>
</dbReference>
<dbReference type="InterPro" id="IPR014756">
    <property type="entry name" value="Ig_E-set"/>
</dbReference>
<dbReference type="EMBL" id="CAFBLD010000004">
    <property type="protein sequence ID" value="CAB4864492.1"/>
    <property type="molecule type" value="Genomic_DNA"/>
</dbReference>
<evidence type="ECO:0000259" key="2">
    <source>
        <dbReference type="SMART" id="SM00429"/>
    </source>
</evidence>
<evidence type="ECO:0000313" key="6">
    <source>
        <dbReference type="EMBL" id="CAB4780173.1"/>
    </source>
</evidence>
<protein>
    <submittedName>
        <fullName evidence="4">Unannotated protein</fullName>
    </submittedName>
</protein>
<evidence type="ECO:0000313" key="9">
    <source>
        <dbReference type="EMBL" id="CAB4986418.1"/>
    </source>
</evidence>
<dbReference type="EMBL" id="CAEZXO010000003">
    <property type="protein sequence ID" value="CAB4689938.1"/>
    <property type="molecule type" value="Genomic_DNA"/>
</dbReference>
<keyword evidence="1" id="KW-1133">Transmembrane helix</keyword>
<dbReference type="SMART" id="SM00429">
    <property type="entry name" value="IPT"/>
    <property type="match status" value="1"/>
</dbReference>